<feature type="non-terminal residue" evidence="3">
    <location>
        <position position="1"/>
    </location>
</feature>
<name>A0A395HKD1_ASPHC</name>
<gene>
    <name evidence="3" type="ORF">BO97DRAFT_322907</name>
</gene>
<feature type="transmembrane region" description="Helical" evidence="1">
    <location>
        <begin position="180"/>
        <end position="203"/>
    </location>
</feature>
<keyword evidence="1" id="KW-1133">Transmembrane helix</keyword>
<feature type="non-terminal residue" evidence="3">
    <location>
        <position position="304"/>
    </location>
</feature>
<dbReference type="OrthoDB" id="3918601at2759"/>
<reference evidence="3 4" key="1">
    <citation type="submission" date="2018-02" db="EMBL/GenBank/DDBJ databases">
        <title>The genomes of Aspergillus section Nigri reveals drivers in fungal speciation.</title>
        <authorList>
            <consortium name="DOE Joint Genome Institute"/>
            <person name="Vesth T.C."/>
            <person name="Nybo J."/>
            <person name="Theobald S."/>
            <person name="Brandl J."/>
            <person name="Frisvad J.C."/>
            <person name="Nielsen K.F."/>
            <person name="Lyhne E.K."/>
            <person name="Kogle M.E."/>
            <person name="Kuo A."/>
            <person name="Riley R."/>
            <person name="Clum A."/>
            <person name="Nolan M."/>
            <person name="Lipzen A."/>
            <person name="Salamov A."/>
            <person name="Henrissat B."/>
            <person name="Wiebenga A."/>
            <person name="De vries R.P."/>
            <person name="Grigoriev I.V."/>
            <person name="Mortensen U.H."/>
            <person name="Andersen M.R."/>
            <person name="Baker S.E."/>
        </authorList>
    </citation>
    <scope>NUCLEOTIDE SEQUENCE [LARGE SCALE GENOMIC DNA]</scope>
    <source>
        <strain evidence="3 4">CBS 101889</strain>
    </source>
</reference>
<keyword evidence="1" id="KW-0812">Transmembrane</keyword>
<dbReference type="RefSeq" id="XP_025546819.1">
    <property type="nucleotide sequence ID" value="XM_025691291.1"/>
</dbReference>
<dbReference type="AlphaFoldDB" id="A0A395HKD1"/>
<dbReference type="EMBL" id="KZ824326">
    <property type="protein sequence ID" value="RAL07665.1"/>
    <property type="molecule type" value="Genomic_DNA"/>
</dbReference>
<keyword evidence="4" id="KW-1185">Reference proteome</keyword>
<protein>
    <recommendedName>
        <fullName evidence="2">Rhodopsin domain-containing protein</fullName>
    </recommendedName>
</protein>
<dbReference type="GeneID" id="37195580"/>
<dbReference type="Pfam" id="PF20684">
    <property type="entry name" value="Fung_rhodopsin"/>
    <property type="match status" value="1"/>
</dbReference>
<evidence type="ECO:0000313" key="4">
    <source>
        <dbReference type="Proteomes" id="UP000248961"/>
    </source>
</evidence>
<dbReference type="Proteomes" id="UP000248961">
    <property type="component" value="Unassembled WGS sequence"/>
</dbReference>
<dbReference type="VEuPathDB" id="FungiDB:BO97DRAFT_322907"/>
<evidence type="ECO:0000259" key="2">
    <source>
        <dbReference type="Pfam" id="PF20684"/>
    </source>
</evidence>
<organism evidence="3 4">
    <name type="scientific">Aspergillus homomorphus (strain CBS 101889)</name>
    <dbReference type="NCBI Taxonomy" id="1450537"/>
    <lineage>
        <taxon>Eukaryota</taxon>
        <taxon>Fungi</taxon>
        <taxon>Dikarya</taxon>
        <taxon>Ascomycota</taxon>
        <taxon>Pezizomycotina</taxon>
        <taxon>Eurotiomycetes</taxon>
        <taxon>Eurotiomycetidae</taxon>
        <taxon>Eurotiales</taxon>
        <taxon>Aspergillaceae</taxon>
        <taxon>Aspergillus</taxon>
        <taxon>Aspergillus subgen. Circumdati</taxon>
    </lineage>
</organism>
<evidence type="ECO:0000313" key="3">
    <source>
        <dbReference type="EMBL" id="RAL07665.1"/>
    </source>
</evidence>
<dbReference type="PANTHER" id="PTHR38794">
    <property type="entry name" value="INTEGRAL MEMBRANE PROTEIN"/>
    <property type="match status" value="1"/>
</dbReference>
<evidence type="ECO:0000256" key="1">
    <source>
        <dbReference type="SAM" id="Phobius"/>
    </source>
</evidence>
<accession>A0A395HKD1</accession>
<dbReference type="InterPro" id="IPR049326">
    <property type="entry name" value="Rhodopsin_dom_fungi"/>
</dbReference>
<sequence>SSTEFLAPLATITPDNRGAVITLDAYILLCMTVIVVAIKVSINIYSRTFMASTDIPLLIALIVASFQSLLTQFAADSGLGRHNSPLILNQISLIKSAALSQNTFFYAAQHLLILALSLFMISTCQLIYNITPNRTIRSTCVITLTFNAVWTIFALLATTLQCQPPRWKFSPSRCIGKGAITYSIMAINIAIYLAFLIISIAMLRGVQMALRTRLQVLAAFSGRLLQDILWEMARMVYLSDYLQSTDPTWPFVNVDLCNQVIMYLSIITTCMPSVYRVLSHLNYGLNGVHLSEECELSSMPNSSG</sequence>
<keyword evidence="1" id="KW-0472">Membrane</keyword>
<feature type="transmembrane region" description="Helical" evidence="1">
    <location>
        <begin position="104"/>
        <end position="128"/>
    </location>
</feature>
<feature type="transmembrane region" description="Helical" evidence="1">
    <location>
        <begin position="140"/>
        <end position="160"/>
    </location>
</feature>
<feature type="transmembrane region" description="Helical" evidence="1">
    <location>
        <begin position="25"/>
        <end position="45"/>
    </location>
</feature>
<feature type="transmembrane region" description="Helical" evidence="1">
    <location>
        <begin position="57"/>
        <end position="75"/>
    </location>
</feature>
<proteinExistence type="predicted"/>
<dbReference type="PANTHER" id="PTHR38794:SF3">
    <property type="entry name" value="INTEGRAL MEMBRANE PROTEIN"/>
    <property type="match status" value="1"/>
</dbReference>
<dbReference type="STRING" id="1450537.A0A395HKD1"/>
<feature type="domain" description="Rhodopsin" evidence="2">
    <location>
        <begin position="44"/>
        <end position="279"/>
    </location>
</feature>